<dbReference type="RefSeq" id="WP_184437764.1">
    <property type="nucleotide sequence ID" value="NZ_JACIGI010000049.1"/>
</dbReference>
<sequence>MARPPTLTALRARYGPIPAVLLPVVEVAGEEAMLRLVHTLGGLEVTVPAPSRVAGSDLHHALGVPVEVAAVVARRLRDRHGLEVTVPRMAGWLSRQRQARIVALRADGRPIQDIAQVLGITERTVYLALARERDGRVDDRQLDLFCT</sequence>
<evidence type="ECO:0000313" key="2">
    <source>
        <dbReference type="Proteomes" id="UP000555728"/>
    </source>
</evidence>
<dbReference type="AlphaFoldDB" id="A0A7W6S3Y5"/>
<name>A0A7W6S3Y5_9PROT</name>
<dbReference type="EMBL" id="JACIGI010000049">
    <property type="protein sequence ID" value="MBB4287727.1"/>
    <property type="molecule type" value="Genomic_DNA"/>
</dbReference>
<dbReference type="Pfam" id="PF13384">
    <property type="entry name" value="HTH_23"/>
    <property type="match status" value="1"/>
</dbReference>
<organism evidence="1 2">
    <name type="scientific">Roseospira goensis</name>
    <dbReference type="NCBI Taxonomy" id="391922"/>
    <lineage>
        <taxon>Bacteria</taxon>
        <taxon>Pseudomonadati</taxon>
        <taxon>Pseudomonadota</taxon>
        <taxon>Alphaproteobacteria</taxon>
        <taxon>Rhodospirillales</taxon>
        <taxon>Rhodospirillaceae</taxon>
        <taxon>Roseospira</taxon>
    </lineage>
</organism>
<comment type="caution">
    <text evidence="1">The sequence shown here is derived from an EMBL/GenBank/DDBJ whole genome shotgun (WGS) entry which is preliminary data.</text>
</comment>
<accession>A0A7W6S3Y5</accession>
<evidence type="ECO:0000313" key="1">
    <source>
        <dbReference type="EMBL" id="MBB4287727.1"/>
    </source>
</evidence>
<reference evidence="1 2" key="1">
    <citation type="submission" date="2020-08" db="EMBL/GenBank/DDBJ databases">
        <title>Genome sequencing of Purple Non-Sulfur Bacteria from various extreme environments.</title>
        <authorList>
            <person name="Mayer M."/>
        </authorList>
    </citation>
    <scope>NUCLEOTIDE SEQUENCE [LARGE SCALE GENOMIC DNA]</scope>
    <source>
        <strain evidence="1 2">JA135</strain>
    </source>
</reference>
<protein>
    <submittedName>
        <fullName evidence="1">DNA-binding NarL/FixJ family response regulator</fullName>
    </submittedName>
</protein>
<dbReference type="Gene3D" id="1.10.10.60">
    <property type="entry name" value="Homeodomain-like"/>
    <property type="match status" value="1"/>
</dbReference>
<dbReference type="GO" id="GO:0003677">
    <property type="term" value="F:DNA binding"/>
    <property type="evidence" value="ECO:0007669"/>
    <property type="project" value="UniProtKB-KW"/>
</dbReference>
<keyword evidence="1" id="KW-0238">DNA-binding</keyword>
<keyword evidence="2" id="KW-1185">Reference proteome</keyword>
<gene>
    <name evidence="1" type="ORF">GGD88_003484</name>
</gene>
<proteinExistence type="predicted"/>
<dbReference type="Proteomes" id="UP000555728">
    <property type="component" value="Unassembled WGS sequence"/>
</dbReference>